<dbReference type="Pfam" id="PF14559">
    <property type="entry name" value="TPR_19"/>
    <property type="match status" value="1"/>
</dbReference>
<dbReference type="InterPro" id="IPR001915">
    <property type="entry name" value="Peptidase_M48"/>
</dbReference>
<keyword evidence="2" id="KW-0645">Protease</keyword>
<evidence type="ECO:0000313" key="9">
    <source>
        <dbReference type="Proteomes" id="UP000275281"/>
    </source>
</evidence>
<evidence type="ECO:0000256" key="2">
    <source>
        <dbReference type="ARBA" id="ARBA00022670"/>
    </source>
</evidence>
<dbReference type="Gene3D" id="3.30.2010.10">
    <property type="entry name" value="Metalloproteases ('zincins'), catalytic domain"/>
    <property type="match status" value="1"/>
</dbReference>
<keyword evidence="5" id="KW-0862">Zinc</keyword>
<dbReference type="Pfam" id="PF01435">
    <property type="entry name" value="Peptidase_M48"/>
    <property type="match status" value="1"/>
</dbReference>
<keyword evidence="3" id="KW-0479">Metal-binding</keyword>
<evidence type="ECO:0000256" key="6">
    <source>
        <dbReference type="ARBA" id="ARBA00023049"/>
    </source>
</evidence>
<dbReference type="GO" id="GO:0046872">
    <property type="term" value="F:metal ion binding"/>
    <property type="evidence" value="ECO:0007669"/>
    <property type="project" value="UniProtKB-KW"/>
</dbReference>
<keyword evidence="9" id="KW-1185">Reference proteome</keyword>
<keyword evidence="6" id="KW-0482">Metalloprotease</keyword>
<comment type="cofactor">
    <cofactor evidence="1">
        <name>Zn(2+)</name>
        <dbReference type="ChEBI" id="CHEBI:29105"/>
    </cofactor>
</comment>
<evidence type="ECO:0000256" key="5">
    <source>
        <dbReference type="ARBA" id="ARBA00022833"/>
    </source>
</evidence>
<dbReference type="SUPFAM" id="SSF48452">
    <property type="entry name" value="TPR-like"/>
    <property type="match status" value="1"/>
</dbReference>
<dbReference type="AlphaFoldDB" id="A0A3N5Y0X7"/>
<dbReference type="RefSeq" id="WP_124027931.1">
    <property type="nucleotide sequence ID" value="NZ_JBHRSN010000006.1"/>
</dbReference>
<name>A0A3N5Y0X7_9ALTE</name>
<comment type="caution">
    <text evidence="8">The sequence shown here is derived from an EMBL/GenBank/DDBJ whole genome shotgun (WGS) entry which is preliminary data.</text>
</comment>
<dbReference type="PANTHER" id="PTHR22726:SF1">
    <property type="entry name" value="METALLOENDOPEPTIDASE OMA1, MITOCHONDRIAL"/>
    <property type="match status" value="1"/>
</dbReference>
<evidence type="ECO:0000256" key="1">
    <source>
        <dbReference type="ARBA" id="ARBA00001947"/>
    </source>
</evidence>
<dbReference type="OrthoDB" id="9810445at2"/>
<dbReference type="Proteomes" id="UP000275281">
    <property type="component" value="Unassembled WGS sequence"/>
</dbReference>
<feature type="domain" description="Peptidase M48" evidence="7">
    <location>
        <begin position="80"/>
        <end position="263"/>
    </location>
</feature>
<dbReference type="InterPro" id="IPR011990">
    <property type="entry name" value="TPR-like_helical_dom_sf"/>
</dbReference>
<dbReference type="InterPro" id="IPR051156">
    <property type="entry name" value="Mito/Outer_Membr_Metalloprot"/>
</dbReference>
<proteinExistence type="predicted"/>
<keyword evidence="4" id="KW-0378">Hydrolase</keyword>
<evidence type="ECO:0000259" key="7">
    <source>
        <dbReference type="Pfam" id="PF01435"/>
    </source>
</evidence>
<evidence type="ECO:0000256" key="4">
    <source>
        <dbReference type="ARBA" id="ARBA00022801"/>
    </source>
</evidence>
<accession>A0A3N5Y0X7</accession>
<dbReference type="EMBL" id="RPOK01000003">
    <property type="protein sequence ID" value="RPJ66573.1"/>
    <property type="molecule type" value="Genomic_DNA"/>
</dbReference>
<dbReference type="PANTHER" id="PTHR22726">
    <property type="entry name" value="METALLOENDOPEPTIDASE OMA1"/>
    <property type="match status" value="1"/>
</dbReference>
<dbReference type="GO" id="GO:0004222">
    <property type="term" value="F:metalloendopeptidase activity"/>
    <property type="evidence" value="ECO:0007669"/>
    <property type="project" value="InterPro"/>
</dbReference>
<reference evidence="8 9" key="1">
    <citation type="submission" date="2018-11" db="EMBL/GenBank/DDBJ databases">
        <authorList>
            <person name="Ye M.-Q."/>
            <person name="Du Z.-J."/>
        </authorList>
    </citation>
    <scope>NUCLEOTIDE SEQUENCE [LARGE SCALE GENOMIC DNA]</scope>
    <source>
        <strain evidence="8 9">U0105</strain>
    </source>
</reference>
<dbReference type="GO" id="GO:0051603">
    <property type="term" value="P:proteolysis involved in protein catabolic process"/>
    <property type="evidence" value="ECO:0007669"/>
    <property type="project" value="TreeGrafter"/>
</dbReference>
<evidence type="ECO:0000313" key="8">
    <source>
        <dbReference type="EMBL" id="RPJ66573.1"/>
    </source>
</evidence>
<sequence length="452" mass="50430">MTSFKDHTKNQINRREFLWLMGCAGTAAMVTPLTGCMSTDPVTGERGFVLMSEQQEIAIDKQQSPHQFSSDYGVSQDTALNQYLNSVGQRIAAISHRPHMPYNFQVVNATYVNAYAFPGGSIAATRGILLEMENEAELAALIGHEVAHVNARHTAERATRSQLAGMLASAATVLTAQSEYNQYTDIVNTLGGMGAGALLSRYSRDNEREADSLGVEYMVKSGQNPQGMVGLMEMLNGTKQREPNIIEQMFSSHPMSSERYQTAVAQVNSQYGAEKKRSFNKDRYMDSTAKVRRIKETIKGIQAAENEMNKGNFSAAESHFESALKRAPNDYCGLVMSAKCQLTQEKLAQAERLLEKAKSVYPQEAQAVHLSGVTKLKLGKNESAFNEFRRYEERMPGNPNSVFFQGFSLDRMQEKERAATEYMRFLKQVNQGEQAKHAYARLTEWGYIKPQG</sequence>
<evidence type="ECO:0000256" key="3">
    <source>
        <dbReference type="ARBA" id="ARBA00022723"/>
    </source>
</evidence>
<protein>
    <submittedName>
        <fullName evidence="8">Peptidase M48 Ste24p</fullName>
    </submittedName>
</protein>
<organism evidence="8 9">
    <name type="scientific">Alteromonas sediminis</name>
    <dbReference type="NCBI Taxonomy" id="2259342"/>
    <lineage>
        <taxon>Bacteria</taxon>
        <taxon>Pseudomonadati</taxon>
        <taxon>Pseudomonadota</taxon>
        <taxon>Gammaproteobacteria</taxon>
        <taxon>Alteromonadales</taxon>
        <taxon>Alteromonadaceae</taxon>
        <taxon>Alteromonas/Salinimonas group</taxon>
        <taxon>Alteromonas</taxon>
    </lineage>
</organism>
<dbReference type="GO" id="GO:0016020">
    <property type="term" value="C:membrane"/>
    <property type="evidence" value="ECO:0007669"/>
    <property type="project" value="TreeGrafter"/>
</dbReference>
<dbReference type="Gene3D" id="1.25.40.10">
    <property type="entry name" value="Tetratricopeptide repeat domain"/>
    <property type="match status" value="1"/>
</dbReference>
<gene>
    <name evidence="8" type="ORF">DRW07_10845</name>
</gene>